<dbReference type="Proteomes" id="UP000075901">
    <property type="component" value="Unassembled WGS sequence"/>
</dbReference>
<evidence type="ECO:0000313" key="2">
    <source>
        <dbReference type="EnsemblMetazoa" id="AMAM008397-PA"/>
    </source>
</evidence>
<evidence type="ECO:0000313" key="3">
    <source>
        <dbReference type="Proteomes" id="UP000075901"/>
    </source>
</evidence>
<protein>
    <submittedName>
        <fullName evidence="2">Uncharacterized protein</fullName>
    </submittedName>
</protein>
<organism evidence="2 3">
    <name type="scientific">Anopheles maculatus</name>
    <dbReference type="NCBI Taxonomy" id="74869"/>
    <lineage>
        <taxon>Eukaryota</taxon>
        <taxon>Metazoa</taxon>
        <taxon>Ecdysozoa</taxon>
        <taxon>Arthropoda</taxon>
        <taxon>Hexapoda</taxon>
        <taxon>Insecta</taxon>
        <taxon>Pterygota</taxon>
        <taxon>Neoptera</taxon>
        <taxon>Endopterygota</taxon>
        <taxon>Diptera</taxon>
        <taxon>Nematocera</taxon>
        <taxon>Culicoidea</taxon>
        <taxon>Culicidae</taxon>
        <taxon>Anophelinae</taxon>
        <taxon>Anopheles</taxon>
        <taxon>Anopheles maculatus group</taxon>
    </lineage>
</organism>
<sequence length="106" mass="11212">MKTPGGGGYGEPEDDDGLDPRLGTQRQQRQEAAAAAIASVGSSKAFMERGSVYEYRMAQESPPGSGGGGGGGEEEEVGRRPGFLLSFDDGDGGVWLEQNNKRQQFE</sequence>
<reference evidence="3" key="1">
    <citation type="submission" date="2013-09" db="EMBL/GenBank/DDBJ databases">
        <title>The Genome Sequence of Anopheles maculatus species B.</title>
        <authorList>
            <consortium name="The Broad Institute Genomics Platform"/>
            <person name="Neafsey D.E."/>
            <person name="Besansky N."/>
            <person name="Howell P."/>
            <person name="Walton C."/>
            <person name="Young S.K."/>
            <person name="Zeng Q."/>
            <person name="Gargeya S."/>
            <person name="Fitzgerald M."/>
            <person name="Haas B."/>
            <person name="Abouelleil A."/>
            <person name="Allen A.W."/>
            <person name="Alvarado L."/>
            <person name="Arachchi H.M."/>
            <person name="Berlin A.M."/>
            <person name="Chapman S.B."/>
            <person name="Gainer-Dewar J."/>
            <person name="Goldberg J."/>
            <person name="Griggs A."/>
            <person name="Gujja S."/>
            <person name="Hansen M."/>
            <person name="Howarth C."/>
            <person name="Imamovic A."/>
            <person name="Ireland A."/>
            <person name="Larimer J."/>
            <person name="McCowan C."/>
            <person name="Murphy C."/>
            <person name="Pearson M."/>
            <person name="Poon T.W."/>
            <person name="Priest M."/>
            <person name="Roberts A."/>
            <person name="Saif S."/>
            <person name="Shea T."/>
            <person name="Sisk P."/>
            <person name="Sykes S."/>
            <person name="Wortman J."/>
            <person name="Nusbaum C."/>
            <person name="Birren B."/>
        </authorList>
    </citation>
    <scope>NUCLEOTIDE SEQUENCE [LARGE SCALE GENOMIC DNA]</scope>
    <source>
        <strain evidence="3">maculatus3</strain>
    </source>
</reference>
<dbReference type="VEuPathDB" id="VectorBase:AMAM008397"/>
<reference evidence="2" key="2">
    <citation type="submission" date="2020-05" db="UniProtKB">
        <authorList>
            <consortium name="EnsemblMetazoa"/>
        </authorList>
    </citation>
    <scope>IDENTIFICATION</scope>
    <source>
        <strain evidence="2">maculatus3</strain>
    </source>
</reference>
<evidence type="ECO:0000256" key="1">
    <source>
        <dbReference type="SAM" id="MobiDB-lite"/>
    </source>
</evidence>
<feature type="region of interest" description="Disordered" evidence="1">
    <location>
        <begin position="54"/>
        <end position="106"/>
    </location>
</feature>
<dbReference type="AlphaFoldDB" id="A0A182SK69"/>
<keyword evidence="3" id="KW-1185">Reference proteome</keyword>
<feature type="compositionally biased region" description="Gly residues" evidence="1">
    <location>
        <begin position="1"/>
        <end position="10"/>
    </location>
</feature>
<feature type="region of interest" description="Disordered" evidence="1">
    <location>
        <begin position="1"/>
        <end position="38"/>
    </location>
</feature>
<accession>A0A182SK69</accession>
<feature type="compositionally biased region" description="Low complexity" evidence="1">
    <location>
        <begin position="20"/>
        <end position="38"/>
    </location>
</feature>
<proteinExistence type="predicted"/>
<name>A0A182SK69_9DIPT</name>
<dbReference type="EnsemblMetazoa" id="AMAM008397-RA">
    <property type="protein sequence ID" value="AMAM008397-PA"/>
    <property type="gene ID" value="AMAM008397"/>
</dbReference>